<dbReference type="SUPFAM" id="SSF81340">
    <property type="entry name" value="Clc chloride channel"/>
    <property type="match status" value="1"/>
</dbReference>
<feature type="region of interest" description="Disordered" evidence="1">
    <location>
        <begin position="54"/>
        <end position="84"/>
    </location>
</feature>
<protein>
    <submittedName>
        <fullName evidence="2">Uncharacterized protein</fullName>
    </submittedName>
</protein>
<reference evidence="3" key="1">
    <citation type="submission" date="2019-03" db="EMBL/GenBank/DDBJ databases">
        <authorList>
            <person name="Li J."/>
        </authorList>
    </citation>
    <scope>NUCLEOTIDE SEQUENCE [LARGE SCALE GENOMIC DNA]</scope>
    <source>
        <strain evidence="3">2251</strain>
    </source>
</reference>
<dbReference type="KEGG" id="plia:E4191_03755"/>
<dbReference type="Gene3D" id="1.10.3080.10">
    <property type="entry name" value="Clc chloride channel"/>
    <property type="match status" value="1"/>
</dbReference>
<evidence type="ECO:0000313" key="3">
    <source>
        <dbReference type="Proteomes" id="UP000296374"/>
    </source>
</evidence>
<dbReference type="EMBL" id="CP038439">
    <property type="protein sequence ID" value="QBX33923.1"/>
    <property type="molecule type" value="Genomic_DNA"/>
</dbReference>
<sequence length="84" mass="8551">MIGILFPHIIGVRYETTAAALLGQIGLAEAIMVAVVKALGMAITPGGWMGGGVFSPALPEASTPSPVEPPSGQQPCEPRLPLSD</sequence>
<evidence type="ECO:0000313" key="2">
    <source>
        <dbReference type="EMBL" id="QBX33923.1"/>
    </source>
</evidence>
<gene>
    <name evidence="2" type="ORF">E4191_03755</name>
</gene>
<proteinExistence type="predicted"/>
<evidence type="ECO:0000256" key="1">
    <source>
        <dbReference type="SAM" id="MobiDB-lite"/>
    </source>
</evidence>
<accession>A0A4P7HJZ3</accession>
<organism evidence="2 3">
    <name type="scientific">Paracoccus liaowanqingii</name>
    <dbReference type="NCBI Taxonomy" id="2560053"/>
    <lineage>
        <taxon>Bacteria</taxon>
        <taxon>Pseudomonadati</taxon>
        <taxon>Pseudomonadota</taxon>
        <taxon>Alphaproteobacteria</taxon>
        <taxon>Rhodobacterales</taxon>
        <taxon>Paracoccaceae</taxon>
        <taxon>Paracoccus</taxon>
    </lineage>
</organism>
<dbReference type="InterPro" id="IPR014743">
    <property type="entry name" value="Cl-channel_core"/>
</dbReference>
<dbReference type="Proteomes" id="UP000296374">
    <property type="component" value="Chromosome"/>
</dbReference>
<name>A0A4P7HJZ3_9RHOB</name>
<dbReference type="AlphaFoldDB" id="A0A4P7HJZ3"/>